<dbReference type="GO" id="GO:0005737">
    <property type="term" value="C:cytoplasm"/>
    <property type="evidence" value="ECO:0007669"/>
    <property type="project" value="TreeGrafter"/>
</dbReference>
<organism evidence="13 14">
    <name type="scientific">Breznakia blatticola</name>
    <dbReference type="NCBI Taxonomy" id="1754012"/>
    <lineage>
        <taxon>Bacteria</taxon>
        <taxon>Bacillati</taxon>
        <taxon>Bacillota</taxon>
        <taxon>Erysipelotrichia</taxon>
        <taxon>Erysipelotrichales</taxon>
        <taxon>Erysipelotrichaceae</taxon>
        <taxon>Breznakia</taxon>
    </lineage>
</organism>
<dbReference type="PANTHER" id="PTHR20857">
    <property type="entry name" value="THIAMINE-PHOSPHATE PYROPHOSPHORYLASE"/>
    <property type="match status" value="1"/>
</dbReference>
<evidence type="ECO:0000313" key="14">
    <source>
        <dbReference type="Proteomes" id="UP000294743"/>
    </source>
</evidence>
<evidence type="ECO:0000256" key="7">
    <source>
        <dbReference type="ARBA" id="ARBA00047851"/>
    </source>
</evidence>
<evidence type="ECO:0000256" key="4">
    <source>
        <dbReference type="ARBA" id="ARBA00022842"/>
    </source>
</evidence>
<dbReference type="InterPro" id="IPR034291">
    <property type="entry name" value="TMP_synthase"/>
</dbReference>
<keyword evidence="2 9" id="KW-0808">Transferase</keyword>
<evidence type="ECO:0000256" key="10">
    <source>
        <dbReference type="RuleBase" id="RU003826"/>
    </source>
</evidence>
<evidence type="ECO:0000256" key="3">
    <source>
        <dbReference type="ARBA" id="ARBA00022723"/>
    </source>
</evidence>
<dbReference type="InterPro" id="IPR022998">
    <property type="entry name" value="ThiamineP_synth_TenI"/>
</dbReference>
<dbReference type="Pfam" id="PF02581">
    <property type="entry name" value="TMP-TENI"/>
    <property type="match status" value="1"/>
</dbReference>
<evidence type="ECO:0000259" key="12">
    <source>
        <dbReference type="Pfam" id="PF02581"/>
    </source>
</evidence>
<comment type="catalytic activity">
    <reaction evidence="6 9 10">
        <text>4-methyl-5-(2-phosphooxyethyl)-thiazole + 4-amino-2-methyl-5-(diphosphooxymethyl)pyrimidine + H(+) = thiamine phosphate + diphosphate</text>
        <dbReference type="Rhea" id="RHEA:22328"/>
        <dbReference type="ChEBI" id="CHEBI:15378"/>
        <dbReference type="ChEBI" id="CHEBI:33019"/>
        <dbReference type="ChEBI" id="CHEBI:37575"/>
        <dbReference type="ChEBI" id="CHEBI:57841"/>
        <dbReference type="ChEBI" id="CHEBI:58296"/>
        <dbReference type="EC" id="2.5.1.3"/>
    </reaction>
</comment>
<feature type="binding site" evidence="9">
    <location>
        <position position="91"/>
    </location>
    <ligand>
        <name>Mg(2+)</name>
        <dbReference type="ChEBI" id="CHEBI:18420"/>
    </ligand>
</feature>
<evidence type="ECO:0000256" key="6">
    <source>
        <dbReference type="ARBA" id="ARBA00047334"/>
    </source>
</evidence>
<feature type="binding site" evidence="9">
    <location>
        <position position="166"/>
    </location>
    <ligand>
        <name>2-[(2R,5Z)-2-carboxy-4-methylthiazol-5(2H)-ylidene]ethyl phosphate</name>
        <dbReference type="ChEBI" id="CHEBI:62899"/>
    </ligand>
</feature>
<evidence type="ECO:0000256" key="9">
    <source>
        <dbReference type="HAMAP-Rule" id="MF_00097"/>
    </source>
</evidence>
<dbReference type="EMBL" id="SODD01000005">
    <property type="protein sequence ID" value="TDW25291.1"/>
    <property type="molecule type" value="Genomic_DNA"/>
</dbReference>
<dbReference type="HAMAP" id="MF_00097">
    <property type="entry name" value="TMP_synthase"/>
    <property type="match status" value="1"/>
</dbReference>
<comment type="caution">
    <text evidence="13">The sequence shown here is derived from an EMBL/GenBank/DDBJ whole genome shotgun (WGS) entry which is preliminary data.</text>
</comment>
<comment type="similarity">
    <text evidence="9 10">Belongs to the thiamine-phosphate synthase family.</text>
</comment>
<dbReference type="Gene3D" id="3.20.20.70">
    <property type="entry name" value="Aldolase class I"/>
    <property type="match status" value="1"/>
</dbReference>
<dbReference type="EC" id="2.5.1.3" evidence="9"/>
<evidence type="ECO:0000256" key="5">
    <source>
        <dbReference type="ARBA" id="ARBA00022977"/>
    </source>
</evidence>
<keyword evidence="4 9" id="KW-0460">Magnesium</keyword>
<dbReference type="RefSeq" id="WP_134168184.1">
    <property type="nucleotide sequence ID" value="NZ_SODD01000005.1"/>
</dbReference>
<dbReference type="CDD" id="cd00564">
    <property type="entry name" value="TMP_TenI"/>
    <property type="match status" value="1"/>
</dbReference>
<feature type="binding site" evidence="9">
    <location>
        <position position="71"/>
    </location>
    <ligand>
        <name>4-amino-2-methyl-5-(diphosphooxymethyl)pyrimidine</name>
        <dbReference type="ChEBI" id="CHEBI:57841"/>
    </ligand>
</feature>
<dbReference type="AlphaFoldDB" id="A0A4R8A697"/>
<dbReference type="InterPro" id="IPR036206">
    <property type="entry name" value="ThiamineP_synth_sf"/>
</dbReference>
<feature type="domain" description="Thiamine phosphate synthase/TenI" evidence="12">
    <location>
        <begin position="9"/>
        <end position="189"/>
    </location>
</feature>
<feature type="binding site" evidence="9">
    <location>
        <position position="139"/>
    </location>
    <ligand>
        <name>4-amino-2-methyl-5-(diphosphooxymethyl)pyrimidine</name>
        <dbReference type="ChEBI" id="CHEBI:57841"/>
    </ligand>
</feature>
<feature type="binding site" evidence="9">
    <location>
        <begin position="136"/>
        <end position="138"/>
    </location>
    <ligand>
        <name>2-[(2R,5Z)-2-carboxy-4-methylthiazol-5(2H)-ylidene]ethyl phosphate</name>
        <dbReference type="ChEBI" id="CHEBI:62899"/>
    </ligand>
</feature>
<evidence type="ECO:0000256" key="2">
    <source>
        <dbReference type="ARBA" id="ARBA00022679"/>
    </source>
</evidence>
<feature type="binding site" evidence="9">
    <location>
        <begin position="39"/>
        <end position="43"/>
    </location>
    <ligand>
        <name>4-amino-2-methyl-5-(diphosphooxymethyl)pyrimidine</name>
        <dbReference type="ChEBI" id="CHEBI:57841"/>
    </ligand>
</feature>
<evidence type="ECO:0000256" key="11">
    <source>
        <dbReference type="RuleBase" id="RU004253"/>
    </source>
</evidence>
<evidence type="ECO:0000256" key="1">
    <source>
        <dbReference type="ARBA" id="ARBA00005165"/>
    </source>
</evidence>
<dbReference type="FunFam" id="3.20.20.70:FF:000096">
    <property type="entry name" value="Thiamine-phosphate synthase"/>
    <property type="match status" value="1"/>
</dbReference>
<dbReference type="NCBIfam" id="TIGR00693">
    <property type="entry name" value="thiE"/>
    <property type="match status" value="1"/>
</dbReference>
<dbReference type="Proteomes" id="UP000294743">
    <property type="component" value="Unassembled WGS sequence"/>
</dbReference>
<comment type="catalytic activity">
    <reaction evidence="7 9 10">
        <text>2-(2-carboxy-4-methylthiazol-5-yl)ethyl phosphate + 4-amino-2-methyl-5-(diphosphooxymethyl)pyrimidine + 2 H(+) = thiamine phosphate + CO2 + diphosphate</text>
        <dbReference type="Rhea" id="RHEA:47848"/>
        <dbReference type="ChEBI" id="CHEBI:15378"/>
        <dbReference type="ChEBI" id="CHEBI:16526"/>
        <dbReference type="ChEBI" id="CHEBI:33019"/>
        <dbReference type="ChEBI" id="CHEBI:37575"/>
        <dbReference type="ChEBI" id="CHEBI:57841"/>
        <dbReference type="ChEBI" id="CHEBI:62890"/>
        <dbReference type="EC" id="2.5.1.3"/>
    </reaction>
</comment>
<feature type="binding site" evidence="9">
    <location>
        <position position="110"/>
    </location>
    <ligand>
        <name>4-amino-2-methyl-5-(diphosphooxymethyl)pyrimidine</name>
        <dbReference type="ChEBI" id="CHEBI:57841"/>
    </ligand>
</feature>
<dbReference type="GO" id="GO:0004789">
    <property type="term" value="F:thiamine-phosphate diphosphorylase activity"/>
    <property type="evidence" value="ECO:0007669"/>
    <property type="project" value="UniProtKB-UniRule"/>
</dbReference>
<keyword evidence="14" id="KW-1185">Reference proteome</keyword>
<evidence type="ECO:0000256" key="8">
    <source>
        <dbReference type="ARBA" id="ARBA00047883"/>
    </source>
</evidence>
<dbReference type="GO" id="GO:0009228">
    <property type="term" value="P:thiamine biosynthetic process"/>
    <property type="evidence" value="ECO:0007669"/>
    <property type="project" value="UniProtKB-KW"/>
</dbReference>
<reference evidence="13 14" key="1">
    <citation type="submission" date="2019-03" db="EMBL/GenBank/DDBJ databases">
        <title>Genomic Encyclopedia of Type Strains, Phase IV (KMG-IV): sequencing the most valuable type-strain genomes for metagenomic binning, comparative biology and taxonomic classification.</title>
        <authorList>
            <person name="Goeker M."/>
        </authorList>
    </citation>
    <scope>NUCLEOTIDE SEQUENCE [LARGE SCALE GENOMIC DNA]</scope>
    <source>
        <strain evidence="13 14">DSM 28867</strain>
    </source>
</reference>
<dbReference type="InterPro" id="IPR013785">
    <property type="entry name" value="Aldolase_TIM"/>
</dbReference>
<comment type="function">
    <text evidence="9">Condenses 4-methyl-5-(beta-hydroxyethyl)thiazole monophosphate (THZ-P) and 2-methyl-4-amino-5-hydroxymethyl pyrimidine pyrophosphate (HMP-PP) to form thiamine monophosphate (TMP).</text>
</comment>
<comment type="catalytic activity">
    <reaction evidence="8 9 10">
        <text>2-[(2R,5Z)-2-carboxy-4-methylthiazol-5(2H)-ylidene]ethyl phosphate + 4-amino-2-methyl-5-(diphosphooxymethyl)pyrimidine + 2 H(+) = thiamine phosphate + CO2 + diphosphate</text>
        <dbReference type="Rhea" id="RHEA:47844"/>
        <dbReference type="ChEBI" id="CHEBI:15378"/>
        <dbReference type="ChEBI" id="CHEBI:16526"/>
        <dbReference type="ChEBI" id="CHEBI:33019"/>
        <dbReference type="ChEBI" id="CHEBI:37575"/>
        <dbReference type="ChEBI" id="CHEBI:57841"/>
        <dbReference type="ChEBI" id="CHEBI:62899"/>
        <dbReference type="EC" id="2.5.1.3"/>
    </reaction>
</comment>
<feature type="binding site" evidence="9">
    <location>
        <position position="72"/>
    </location>
    <ligand>
        <name>Mg(2+)</name>
        <dbReference type="ChEBI" id="CHEBI:18420"/>
    </ligand>
</feature>
<dbReference type="GO" id="GO:0000287">
    <property type="term" value="F:magnesium ion binding"/>
    <property type="evidence" value="ECO:0007669"/>
    <property type="project" value="UniProtKB-UniRule"/>
</dbReference>
<keyword evidence="5 9" id="KW-0784">Thiamine biosynthesis</keyword>
<name>A0A4R8A697_9FIRM</name>
<proteinExistence type="inferred from homology"/>
<evidence type="ECO:0000313" key="13">
    <source>
        <dbReference type="EMBL" id="TDW25291.1"/>
    </source>
</evidence>
<gene>
    <name evidence="9" type="primary">thiE</name>
    <name evidence="13" type="ORF">EDD63_10523</name>
</gene>
<feature type="binding site" evidence="9">
    <location>
        <begin position="186"/>
        <end position="187"/>
    </location>
    <ligand>
        <name>2-[(2R,5Z)-2-carboxy-4-methylthiazol-5(2H)-ylidene]ethyl phosphate</name>
        <dbReference type="ChEBI" id="CHEBI:62899"/>
    </ligand>
</feature>
<comment type="pathway">
    <text evidence="1 9 11">Cofactor biosynthesis; thiamine diphosphate biosynthesis; thiamine phosphate from 4-amino-2-methyl-5-diphosphomethylpyrimidine and 4-methyl-5-(2-phosphoethyl)-thiazole: step 1/1.</text>
</comment>
<comment type="cofactor">
    <cofactor evidence="9">
        <name>Mg(2+)</name>
        <dbReference type="ChEBI" id="CHEBI:18420"/>
    </cofactor>
    <text evidence="9">Binds 1 Mg(2+) ion per subunit.</text>
</comment>
<dbReference type="GO" id="GO:0009229">
    <property type="term" value="P:thiamine diphosphate biosynthetic process"/>
    <property type="evidence" value="ECO:0007669"/>
    <property type="project" value="UniProtKB-UniRule"/>
</dbReference>
<protein>
    <recommendedName>
        <fullName evidence="9">Thiamine-phosphate synthase</fullName>
        <shortName evidence="9">TP synthase</shortName>
        <shortName evidence="9">TPS</shortName>
        <ecNumber evidence="9">2.5.1.3</ecNumber>
    </recommendedName>
    <alternativeName>
        <fullName evidence="9">Thiamine-phosphate pyrophosphorylase</fullName>
        <shortName evidence="9">TMP pyrophosphorylase</shortName>
        <shortName evidence="9">TMP-PPase</shortName>
    </alternativeName>
</protein>
<dbReference type="OrthoDB" id="9812206at2"/>
<dbReference type="PANTHER" id="PTHR20857:SF23">
    <property type="entry name" value="THIAMINE BIOSYNTHETIC BIFUNCTIONAL ENZYME"/>
    <property type="match status" value="1"/>
</dbReference>
<accession>A0A4R8A697</accession>
<keyword evidence="3 9" id="KW-0479">Metal-binding</keyword>
<sequence length="208" mass="22767">MKPNIDYRIYLVTDHQSLGGRDLCEAIEQAILGGCTLVQIREKNNQTKEFYDEAIQVKRICDRYNIPLIVNDRIDIALAIQASGVHVGQSDLPANVVRKIVGDDMVIGVSVTNLKQAIQAREDGADYLGVGAMHPTGTKSDATLVSKEELARIRRHIDLPIVVIGGIGMDNARTYANMHIDGFAVVSAILGQSDIQQATEGLRKVFVE</sequence>
<dbReference type="SUPFAM" id="SSF51391">
    <property type="entry name" value="Thiamin phosphate synthase"/>
    <property type="match status" value="1"/>
</dbReference>
<dbReference type="UniPathway" id="UPA00060">
    <property type="reaction ID" value="UER00141"/>
</dbReference>